<evidence type="ECO:0000313" key="3">
    <source>
        <dbReference type="Proteomes" id="UP000292935"/>
    </source>
</evidence>
<organism evidence="2 3">
    <name type="scientific">Agromyces fucosus</name>
    <dbReference type="NCBI Taxonomy" id="41985"/>
    <lineage>
        <taxon>Bacteria</taxon>
        <taxon>Bacillati</taxon>
        <taxon>Actinomycetota</taxon>
        <taxon>Actinomycetes</taxon>
        <taxon>Micrococcales</taxon>
        <taxon>Microbacteriaceae</taxon>
        <taxon>Agromyces</taxon>
    </lineage>
</organism>
<proteinExistence type="predicted"/>
<protein>
    <submittedName>
        <fullName evidence="2">PucR family transcriptional regulator</fullName>
    </submittedName>
</protein>
<dbReference type="Proteomes" id="UP000292935">
    <property type="component" value="Unassembled WGS sequence"/>
</dbReference>
<accession>A0A4V1QSK7</accession>
<sequence>MDAAKSPIQTPRPPGARVSLVELVEQLGPRTLTAIGPLGDRVAVTGTEFLDVADEVTDASGTLLLAPSTASLSTARIGALAAAAAEHGAAGIALKCSAERMPALAAIADSTGLALLRVADRISWRLLDAQLTHLLGEADTVLAAPQDRGAEPLFAIANELAEFFGGSVAIEDLSRNILAYSSVPGQVIDALRTHGILARQVPASPYNDDQYRTVLRSDRPISYPRLGDEEPRVAFAIRAGALPLGSIWAIDASGAARLTEEQQRRMRHASALAGAHLLDDLRVHATNQRPREDRLRTLLTGIDLTGTEFAELGIPEERGAALLAFDVPGAGPTTIAQLRSTVIRHLALQRPDAVAVPHRGRVYTLFAASSVDEAVGVATPLLPLVDRLVGDGTRVAVAGPAHRSGDVAGARELADRLLEAADRSIDPSTSRIVTASSLRPILVVERVARLFASADELRDPAVDVVQASDQTRPIAETLLVWLECFGNIAQTAARLGVHENTVRHRLRRASEAHGIRTERADQRLALWLQLRANLHGAGPATDG</sequence>
<reference evidence="2 3" key="1">
    <citation type="submission" date="2019-01" db="EMBL/GenBank/DDBJ databases">
        <authorList>
            <person name="Li J."/>
        </authorList>
    </citation>
    <scope>NUCLEOTIDE SEQUENCE [LARGE SCALE GENOMIC DNA]</scope>
    <source>
        <strain evidence="2 3">CCUG 35506</strain>
    </source>
</reference>
<dbReference type="InterPro" id="IPR025736">
    <property type="entry name" value="PucR_C-HTH_dom"/>
</dbReference>
<dbReference type="AlphaFoldDB" id="A0A4V1QSK7"/>
<dbReference type="EMBL" id="SDPO01000002">
    <property type="protein sequence ID" value="RXZ48733.1"/>
    <property type="molecule type" value="Genomic_DNA"/>
</dbReference>
<dbReference type="PANTHER" id="PTHR33744">
    <property type="entry name" value="CARBOHYDRATE DIACID REGULATOR"/>
    <property type="match status" value="1"/>
</dbReference>
<dbReference type="InterPro" id="IPR042070">
    <property type="entry name" value="PucR_C-HTH_sf"/>
</dbReference>
<gene>
    <name evidence="2" type="ORF">ESP57_06985</name>
</gene>
<comment type="caution">
    <text evidence="2">The sequence shown here is derived from an EMBL/GenBank/DDBJ whole genome shotgun (WGS) entry which is preliminary data.</text>
</comment>
<dbReference type="Gene3D" id="1.10.10.2840">
    <property type="entry name" value="PucR C-terminal helix-turn-helix domain"/>
    <property type="match status" value="1"/>
</dbReference>
<evidence type="ECO:0000313" key="2">
    <source>
        <dbReference type="EMBL" id="RXZ48733.1"/>
    </source>
</evidence>
<dbReference type="InterPro" id="IPR051448">
    <property type="entry name" value="CdaR-like_regulators"/>
</dbReference>
<dbReference type="Pfam" id="PF13556">
    <property type="entry name" value="HTH_30"/>
    <property type="match status" value="1"/>
</dbReference>
<dbReference type="PANTHER" id="PTHR33744:SF17">
    <property type="entry name" value="CONSERVED PROTEIN"/>
    <property type="match status" value="1"/>
</dbReference>
<evidence type="ECO:0000259" key="1">
    <source>
        <dbReference type="Pfam" id="PF13556"/>
    </source>
</evidence>
<feature type="domain" description="PucR C-terminal helix-turn-helix" evidence="1">
    <location>
        <begin position="475"/>
        <end position="532"/>
    </location>
</feature>
<keyword evidence="3" id="KW-1185">Reference proteome</keyword>
<name>A0A4V1QSK7_9MICO</name>
<dbReference type="OrthoDB" id="3190266at2"/>